<evidence type="ECO:0000256" key="5">
    <source>
        <dbReference type="ARBA" id="ARBA00023180"/>
    </source>
</evidence>
<name>A0A7J6LA14_PERCH</name>
<keyword evidence="2" id="KW-0121">Carboxypeptidase</keyword>
<dbReference type="Gene3D" id="3.90.1720.10">
    <property type="entry name" value="endopeptidase domain like (from Nostoc punctiforme)"/>
    <property type="match status" value="1"/>
</dbReference>
<dbReference type="PROSITE" id="PS51934">
    <property type="entry name" value="LRAT"/>
    <property type="match status" value="1"/>
</dbReference>
<evidence type="ECO:0000256" key="1">
    <source>
        <dbReference type="ARBA" id="ARBA00009431"/>
    </source>
</evidence>
<comment type="caution">
    <text evidence="8">The sequence shown here is derived from an EMBL/GenBank/DDBJ whole genome shotgun (WGS) entry which is preliminary data.</text>
</comment>
<gene>
    <name evidence="8" type="ORF">FOL47_009192</name>
</gene>
<dbReference type="PANTHER" id="PTHR11802:SF113">
    <property type="entry name" value="SERINE CARBOXYPEPTIDASE CTSA-4.1"/>
    <property type="match status" value="1"/>
</dbReference>
<dbReference type="PROSITE" id="PS00560">
    <property type="entry name" value="CARBOXYPEPT_SER_HIS"/>
    <property type="match status" value="1"/>
</dbReference>
<evidence type="ECO:0000256" key="6">
    <source>
        <dbReference type="SAM" id="Phobius"/>
    </source>
</evidence>
<dbReference type="InterPro" id="IPR007053">
    <property type="entry name" value="LRAT_dom"/>
</dbReference>
<evidence type="ECO:0000256" key="4">
    <source>
        <dbReference type="ARBA" id="ARBA00022801"/>
    </source>
</evidence>
<keyword evidence="9" id="KW-1185">Reference proteome</keyword>
<dbReference type="GO" id="GO:0004185">
    <property type="term" value="F:serine-type carboxypeptidase activity"/>
    <property type="evidence" value="ECO:0007669"/>
    <property type="project" value="InterPro"/>
</dbReference>
<evidence type="ECO:0000259" key="7">
    <source>
        <dbReference type="PROSITE" id="PS51934"/>
    </source>
</evidence>
<organism evidence="8 9">
    <name type="scientific">Perkinsus chesapeaki</name>
    <name type="common">Clam parasite</name>
    <name type="synonym">Perkinsus andrewsi</name>
    <dbReference type="NCBI Taxonomy" id="330153"/>
    <lineage>
        <taxon>Eukaryota</taxon>
        <taxon>Sar</taxon>
        <taxon>Alveolata</taxon>
        <taxon>Perkinsozoa</taxon>
        <taxon>Perkinsea</taxon>
        <taxon>Perkinsida</taxon>
        <taxon>Perkinsidae</taxon>
        <taxon>Perkinsus</taxon>
    </lineage>
</organism>
<evidence type="ECO:0000256" key="2">
    <source>
        <dbReference type="ARBA" id="ARBA00022645"/>
    </source>
</evidence>
<dbReference type="InterPro" id="IPR033124">
    <property type="entry name" value="Ser_caboxypep_his_AS"/>
</dbReference>
<accession>A0A7J6LA14</accession>
<keyword evidence="4" id="KW-0378">Hydrolase</keyword>
<comment type="similarity">
    <text evidence="1">Belongs to the peptidase S10 family.</text>
</comment>
<dbReference type="PRINTS" id="PR00724">
    <property type="entry name" value="CRBOXYPTASEC"/>
</dbReference>
<dbReference type="Pfam" id="PF00450">
    <property type="entry name" value="Peptidase_S10"/>
    <property type="match status" value="1"/>
</dbReference>
<dbReference type="OrthoDB" id="443318at2759"/>
<dbReference type="Pfam" id="PF04970">
    <property type="entry name" value="LRAT"/>
    <property type="match status" value="1"/>
</dbReference>
<sequence>MVLLPPAATEVYEPLLRPRERWSMRCRRRQKALWSSSVFRTTILAIFIAGPLTMLMWVNDGGSAAAIPRPKVCSSNSAQMFGLQSMASEDGIQYSQHLTYDIGGCCGHVILREPKLCDSTVQQYSGYFTVDPMLNKKYFFWFFESRQPGKKKSPTTLWLSGGPGSSSMLALLMENGPCNIQPNATTVPNPFSWTEASNMLWVDQPAGTGFSTGAYDRDEDEVSEDMYKFLQAFFKRFPEYNKEFYITGESFGGQYVPSLAARIVRKNGQIKTEGTNSERVVIDFRGMAIGNGITVPEVQMQWFPQMAYNSTTAPSVISKETYEGMEKALPQLKRDFEACTETPKEARRSWFSLPDVCVRAWVTYAFTLIMPIMDAGYNKYDLRKKGNYDFSPLEKYLNKPTVMKGLGALRPWRPDSLGVAFHLRPTEFSRSHASDVELVLSRGARVLIYAGDQDYLCNWLGNQAWTNSLQWEHQANFSAVTPAPWGKLNDSGAVVFPVGALQQYENFAFLRVYNAGHMAPMDRPAETLYMFQKFVEGDIFVFGQSCSCMAYPPVVFQSSGRAVAIRSQIRLAIRIRKNITLYADVAIPKLGPHAASIACVCRRTCEVAPLAILMDESSTTSNAAAATAALAAASFLWGVATKSMSNSVSKADLKTYRASQVAEQYQYRDRYSHHGIVVDVNPCPNESCDHRGVCCTVVHFAGHQASDSAIKMTSLGTFAGEQGTTSVKRFKYGCTNEQVQSERAGTCSLKVPDPVWMVALRALSMVNNSEVEYNLLEKNCELFCCWCELGTRSGIVNFASDEKRAIGQSDPERFRGLSAVTSSVAQSLGFRDAHVAAATAAVNSVTQSAFQNSDKVTAFASAFLHTPSTKKDSNLQLYSAVVAKVFAFVPVTVPPPLEDVLSSEDISASISVVKAIVANISQNARLLRNADYITSPLSLAEWEAALKSALCDVARAASRK</sequence>
<evidence type="ECO:0000256" key="3">
    <source>
        <dbReference type="ARBA" id="ARBA00022670"/>
    </source>
</evidence>
<dbReference type="InterPro" id="IPR029058">
    <property type="entry name" value="AB_hydrolase_fold"/>
</dbReference>
<feature type="transmembrane region" description="Helical" evidence="6">
    <location>
        <begin position="37"/>
        <end position="58"/>
    </location>
</feature>
<dbReference type="EMBL" id="JAAPAO010000623">
    <property type="protein sequence ID" value="KAF4656022.1"/>
    <property type="molecule type" value="Genomic_DNA"/>
</dbReference>
<dbReference type="Gene3D" id="3.40.50.1820">
    <property type="entry name" value="alpha/beta hydrolase"/>
    <property type="match status" value="1"/>
</dbReference>
<dbReference type="GO" id="GO:0006508">
    <property type="term" value="P:proteolysis"/>
    <property type="evidence" value="ECO:0007669"/>
    <property type="project" value="UniProtKB-KW"/>
</dbReference>
<dbReference type="SUPFAM" id="SSF53474">
    <property type="entry name" value="alpha/beta-Hydrolases"/>
    <property type="match status" value="1"/>
</dbReference>
<keyword evidence="6" id="KW-0472">Membrane</keyword>
<dbReference type="Proteomes" id="UP000591131">
    <property type="component" value="Unassembled WGS sequence"/>
</dbReference>
<dbReference type="Gene3D" id="1.10.287.410">
    <property type="match status" value="1"/>
</dbReference>
<keyword evidence="5" id="KW-0325">Glycoprotein</keyword>
<dbReference type="AlphaFoldDB" id="A0A7J6LA14"/>
<feature type="domain" description="LRAT" evidence="7">
    <location>
        <begin position="663"/>
        <end position="796"/>
    </location>
</feature>
<keyword evidence="6" id="KW-0812">Transmembrane</keyword>
<keyword evidence="6" id="KW-1133">Transmembrane helix</keyword>
<dbReference type="PANTHER" id="PTHR11802">
    <property type="entry name" value="SERINE PROTEASE FAMILY S10 SERINE CARBOXYPEPTIDASE"/>
    <property type="match status" value="1"/>
</dbReference>
<proteinExistence type="inferred from homology"/>
<evidence type="ECO:0000313" key="9">
    <source>
        <dbReference type="Proteomes" id="UP000591131"/>
    </source>
</evidence>
<dbReference type="InterPro" id="IPR001563">
    <property type="entry name" value="Peptidase_S10"/>
</dbReference>
<keyword evidence="3" id="KW-0645">Protease</keyword>
<reference evidence="8 9" key="1">
    <citation type="submission" date="2020-04" db="EMBL/GenBank/DDBJ databases">
        <title>Perkinsus chesapeaki whole genome sequence.</title>
        <authorList>
            <person name="Bogema D.R."/>
        </authorList>
    </citation>
    <scope>NUCLEOTIDE SEQUENCE [LARGE SCALE GENOMIC DNA]</scope>
    <source>
        <strain evidence="8">ATCC PRA-425</strain>
    </source>
</reference>
<evidence type="ECO:0000313" key="8">
    <source>
        <dbReference type="EMBL" id="KAF4656022.1"/>
    </source>
</evidence>
<protein>
    <recommendedName>
        <fullName evidence="7">LRAT domain-containing protein</fullName>
    </recommendedName>
</protein>